<dbReference type="InterPro" id="IPR023187">
    <property type="entry name" value="Tscrpt_reg_MarR-type_CS"/>
</dbReference>
<dbReference type="EMBL" id="BAAAUT010000047">
    <property type="protein sequence ID" value="GAA3154020.1"/>
    <property type="molecule type" value="Genomic_DNA"/>
</dbReference>
<dbReference type="RefSeq" id="WP_344863711.1">
    <property type="nucleotide sequence ID" value="NZ_BAAAUT010000047.1"/>
</dbReference>
<sequence length="154" mass="16633">MHHTTQRTAFPDDGLSRLLQLLVRTGRLLEPREYGGLRVSPSEVFALGELADAGTLSQQELAARLGLEKSTVSRLAAGMERRGWLSRDRDPANRRLYRLRLTGDGLAAAHQVGADLRAVHAGLFAGLTETEREGLALGLAGLARVLAGHVPHGR</sequence>
<evidence type="ECO:0000256" key="1">
    <source>
        <dbReference type="ARBA" id="ARBA00023015"/>
    </source>
</evidence>
<dbReference type="Gene3D" id="1.10.10.10">
    <property type="entry name" value="Winged helix-like DNA-binding domain superfamily/Winged helix DNA-binding domain"/>
    <property type="match status" value="1"/>
</dbReference>
<evidence type="ECO:0000256" key="3">
    <source>
        <dbReference type="ARBA" id="ARBA00023163"/>
    </source>
</evidence>
<evidence type="ECO:0000313" key="5">
    <source>
        <dbReference type="EMBL" id="GAA3154020.1"/>
    </source>
</evidence>
<dbReference type="SUPFAM" id="SSF46785">
    <property type="entry name" value="Winged helix' DNA-binding domain"/>
    <property type="match status" value="1"/>
</dbReference>
<accession>A0ABP6NPG1</accession>
<dbReference type="InterPro" id="IPR036388">
    <property type="entry name" value="WH-like_DNA-bd_sf"/>
</dbReference>
<dbReference type="PANTHER" id="PTHR33164:SF57">
    <property type="entry name" value="MARR-FAMILY TRANSCRIPTIONAL REGULATOR"/>
    <property type="match status" value="1"/>
</dbReference>
<evidence type="ECO:0000313" key="6">
    <source>
        <dbReference type="Proteomes" id="UP001500320"/>
    </source>
</evidence>
<dbReference type="SMART" id="SM00347">
    <property type="entry name" value="HTH_MARR"/>
    <property type="match status" value="1"/>
</dbReference>
<keyword evidence="1" id="KW-0805">Transcription regulation</keyword>
<dbReference type="InterPro" id="IPR039422">
    <property type="entry name" value="MarR/SlyA-like"/>
</dbReference>
<protein>
    <recommendedName>
        <fullName evidence="4">HTH marR-type domain-containing protein</fullName>
    </recommendedName>
</protein>
<proteinExistence type="predicted"/>
<reference evidence="6" key="1">
    <citation type="journal article" date="2019" name="Int. J. Syst. Evol. Microbiol.">
        <title>The Global Catalogue of Microorganisms (GCM) 10K type strain sequencing project: providing services to taxonomists for standard genome sequencing and annotation.</title>
        <authorList>
            <consortium name="The Broad Institute Genomics Platform"/>
            <consortium name="The Broad Institute Genome Sequencing Center for Infectious Disease"/>
            <person name="Wu L."/>
            <person name="Ma J."/>
        </authorList>
    </citation>
    <scope>NUCLEOTIDE SEQUENCE [LARGE SCALE GENOMIC DNA]</scope>
    <source>
        <strain evidence="6">JCM 9373</strain>
    </source>
</reference>
<evidence type="ECO:0000256" key="2">
    <source>
        <dbReference type="ARBA" id="ARBA00023125"/>
    </source>
</evidence>
<evidence type="ECO:0000259" key="4">
    <source>
        <dbReference type="PROSITE" id="PS50995"/>
    </source>
</evidence>
<dbReference type="PRINTS" id="PR00598">
    <property type="entry name" value="HTHMARR"/>
</dbReference>
<name>A0ABP6NPG1_9ACTN</name>
<dbReference type="InterPro" id="IPR036390">
    <property type="entry name" value="WH_DNA-bd_sf"/>
</dbReference>
<comment type="caution">
    <text evidence="5">The sequence shown here is derived from an EMBL/GenBank/DDBJ whole genome shotgun (WGS) entry which is preliminary data.</text>
</comment>
<dbReference type="Pfam" id="PF12802">
    <property type="entry name" value="MarR_2"/>
    <property type="match status" value="1"/>
</dbReference>
<dbReference type="PANTHER" id="PTHR33164">
    <property type="entry name" value="TRANSCRIPTIONAL REGULATOR, MARR FAMILY"/>
    <property type="match status" value="1"/>
</dbReference>
<organism evidence="5 6">
    <name type="scientific">Planomonospora alba</name>
    <dbReference type="NCBI Taxonomy" id="161354"/>
    <lineage>
        <taxon>Bacteria</taxon>
        <taxon>Bacillati</taxon>
        <taxon>Actinomycetota</taxon>
        <taxon>Actinomycetes</taxon>
        <taxon>Streptosporangiales</taxon>
        <taxon>Streptosporangiaceae</taxon>
        <taxon>Planomonospora</taxon>
    </lineage>
</organism>
<dbReference type="PROSITE" id="PS01117">
    <property type="entry name" value="HTH_MARR_1"/>
    <property type="match status" value="1"/>
</dbReference>
<keyword evidence="2" id="KW-0238">DNA-binding</keyword>
<feature type="domain" description="HTH marR-type" evidence="4">
    <location>
        <begin position="15"/>
        <end position="144"/>
    </location>
</feature>
<keyword evidence="3" id="KW-0804">Transcription</keyword>
<dbReference type="InterPro" id="IPR000835">
    <property type="entry name" value="HTH_MarR-typ"/>
</dbReference>
<dbReference type="PROSITE" id="PS50995">
    <property type="entry name" value="HTH_MARR_2"/>
    <property type="match status" value="1"/>
</dbReference>
<keyword evidence="6" id="KW-1185">Reference proteome</keyword>
<dbReference type="Proteomes" id="UP001500320">
    <property type="component" value="Unassembled WGS sequence"/>
</dbReference>
<gene>
    <name evidence="5" type="ORF">GCM10010466_51180</name>
</gene>